<proteinExistence type="predicted"/>
<sequence>MSLVLSLSPLDNLPLPLLILRLLLQILVIKLCYLPSEAMAACLFANNKA</sequence>
<dbReference type="EMBL" id="CM047908">
    <property type="protein sequence ID" value="KAJ0083109.1"/>
    <property type="molecule type" value="Genomic_DNA"/>
</dbReference>
<name>A0ACC1A711_9ROSI</name>
<comment type="caution">
    <text evidence="1">The sequence shown here is derived from an EMBL/GenBank/DDBJ whole genome shotgun (WGS) entry which is preliminary data.</text>
</comment>
<organism evidence="1 2">
    <name type="scientific">Pistacia atlantica</name>
    <dbReference type="NCBI Taxonomy" id="434234"/>
    <lineage>
        <taxon>Eukaryota</taxon>
        <taxon>Viridiplantae</taxon>
        <taxon>Streptophyta</taxon>
        <taxon>Embryophyta</taxon>
        <taxon>Tracheophyta</taxon>
        <taxon>Spermatophyta</taxon>
        <taxon>Magnoliopsida</taxon>
        <taxon>eudicotyledons</taxon>
        <taxon>Gunneridae</taxon>
        <taxon>Pentapetalae</taxon>
        <taxon>rosids</taxon>
        <taxon>malvids</taxon>
        <taxon>Sapindales</taxon>
        <taxon>Anacardiaceae</taxon>
        <taxon>Pistacia</taxon>
    </lineage>
</organism>
<gene>
    <name evidence="1" type="ORF">Patl1_11112</name>
</gene>
<evidence type="ECO:0000313" key="1">
    <source>
        <dbReference type="EMBL" id="KAJ0083109.1"/>
    </source>
</evidence>
<evidence type="ECO:0000313" key="2">
    <source>
        <dbReference type="Proteomes" id="UP001164250"/>
    </source>
</evidence>
<protein>
    <submittedName>
        <fullName evidence="1">Uncharacterized protein</fullName>
    </submittedName>
</protein>
<reference evidence="2" key="1">
    <citation type="journal article" date="2023" name="G3 (Bethesda)">
        <title>Genome assembly and association tests identify interacting loci associated with vigor, precocity, and sex in interspecific pistachio rootstocks.</title>
        <authorList>
            <person name="Palmer W."/>
            <person name="Jacygrad E."/>
            <person name="Sagayaradj S."/>
            <person name="Cavanaugh K."/>
            <person name="Han R."/>
            <person name="Bertier L."/>
            <person name="Beede B."/>
            <person name="Kafkas S."/>
            <person name="Golino D."/>
            <person name="Preece J."/>
            <person name="Michelmore R."/>
        </authorList>
    </citation>
    <scope>NUCLEOTIDE SEQUENCE [LARGE SCALE GENOMIC DNA]</scope>
</reference>
<accession>A0ACC1A711</accession>
<keyword evidence="2" id="KW-1185">Reference proteome</keyword>
<dbReference type="Proteomes" id="UP001164250">
    <property type="component" value="Chromosome 12"/>
</dbReference>